<name>A0A0A9GWI7_ARUDO</name>
<sequence length="20" mass="2480">MTKYSLFPERARELRVITIR</sequence>
<evidence type="ECO:0000313" key="1">
    <source>
        <dbReference type="EMBL" id="JAE26926.1"/>
    </source>
</evidence>
<reference evidence="1" key="2">
    <citation type="journal article" date="2015" name="Data Brief">
        <title>Shoot transcriptome of the giant reed, Arundo donax.</title>
        <authorList>
            <person name="Barrero R.A."/>
            <person name="Guerrero F.D."/>
            <person name="Moolhuijzen P."/>
            <person name="Goolsby J.A."/>
            <person name="Tidwell J."/>
            <person name="Bellgard S.E."/>
            <person name="Bellgard M.I."/>
        </authorList>
    </citation>
    <scope>NUCLEOTIDE SEQUENCE</scope>
    <source>
        <tissue evidence="1">Shoot tissue taken approximately 20 cm above the soil surface</tissue>
    </source>
</reference>
<proteinExistence type="predicted"/>
<reference evidence="1" key="1">
    <citation type="submission" date="2014-09" db="EMBL/GenBank/DDBJ databases">
        <authorList>
            <person name="Magalhaes I.L.F."/>
            <person name="Oliveira U."/>
            <person name="Santos F.R."/>
            <person name="Vidigal T.H.D.A."/>
            <person name="Brescovit A.D."/>
            <person name="Santos A.J."/>
        </authorList>
    </citation>
    <scope>NUCLEOTIDE SEQUENCE</scope>
    <source>
        <tissue evidence="1">Shoot tissue taken approximately 20 cm above the soil surface</tissue>
    </source>
</reference>
<dbReference type="EMBL" id="GBRH01170970">
    <property type="protein sequence ID" value="JAE26926.1"/>
    <property type="molecule type" value="Transcribed_RNA"/>
</dbReference>
<protein>
    <submittedName>
        <fullName evidence="1">Uncharacterized protein</fullName>
    </submittedName>
</protein>
<dbReference type="AlphaFoldDB" id="A0A0A9GWI7"/>
<accession>A0A0A9GWI7</accession>
<organism evidence="1">
    <name type="scientific">Arundo donax</name>
    <name type="common">Giant reed</name>
    <name type="synonym">Donax arundinaceus</name>
    <dbReference type="NCBI Taxonomy" id="35708"/>
    <lineage>
        <taxon>Eukaryota</taxon>
        <taxon>Viridiplantae</taxon>
        <taxon>Streptophyta</taxon>
        <taxon>Embryophyta</taxon>
        <taxon>Tracheophyta</taxon>
        <taxon>Spermatophyta</taxon>
        <taxon>Magnoliopsida</taxon>
        <taxon>Liliopsida</taxon>
        <taxon>Poales</taxon>
        <taxon>Poaceae</taxon>
        <taxon>PACMAD clade</taxon>
        <taxon>Arundinoideae</taxon>
        <taxon>Arundineae</taxon>
        <taxon>Arundo</taxon>
    </lineage>
</organism>